<dbReference type="EMBL" id="CP157484">
    <property type="protein sequence ID" value="XBO37821.1"/>
    <property type="molecule type" value="Genomic_DNA"/>
</dbReference>
<dbReference type="AlphaFoldDB" id="A0AAU7JCA7"/>
<accession>A0AAU7JCA7</accession>
<reference evidence="1" key="1">
    <citation type="submission" date="2024-05" db="EMBL/GenBank/DDBJ databases">
        <authorList>
            <person name="Kim S."/>
            <person name="Heo J."/>
            <person name="Choi H."/>
            <person name="Choi Y."/>
            <person name="Kwon S.-W."/>
            <person name="Kim Y."/>
        </authorList>
    </citation>
    <scope>NUCLEOTIDE SEQUENCE</scope>
    <source>
        <strain evidence="1">KACC 23698</strain>
    </source>
</reference>
<sequence>MWNPLELPSAEAEPQYLTPAYAITDIINRGQNEAAIVMVMYRFEREHGFSWAVSARNSAVRLLLGLKPESEPPALREPTDRF</sequence>
<protein>
    <submittedName>
        <fullName evidence="1">Uncharacterized protein</fullName>
    </submittedName>
</protein>
<dbReference type="RefSeq" id="WP_406854649.1">
    <property type="nucleotide sequence ID" value="NZ_CP157484.1"/>
</dbReference>
<proteinExistence type="predicted"/>
<gene>
    <name evidence="1" type="ORF">ABEG18_19160</name>
</gene>
<organism evidence="1">
    <name type="scientific">Alsobacter sp. KACC 23698</name>
    <dbReference type="NCBI Taxonomy" id="3149229"/>
    <lineage>
        <taxon>Bacteria</taxon>
        <taxon>Pseudomonadati</taxon>
        <taxon>Pseudomonadota</taxon>
        <taxon>Alphaproteobacteria</taxon>
        <taxon>Hyphomicrobiales</taxon>
        <taxon>Alsobacteraceae</taxon>
        <taxon>Alsobacter</taxon>
    </lineage>
</organism>
<name>A0AAU7JCA7_9HYPH</name>
<evidence type="ECO:0000313" key="1">
    <source>
        <dbReference type="EMBL" id="XBO37821.1"/>
    </source>
</evidence>